<name>A0A182J2U7_ANOAO</name>
<dbReference type="VEuPathDB" id="VectorBase:AATE010314"/>
<protein>
    <submittedName>
        <fullName evidence="1">Uncharacterized protein</fullName>
    </submittedName>
</protein>
<dbReference type="AlphaFoldDB" id="A0A182J2U7"/>
<dbReference type="EnsemblMetazoa" id="AATE010314-RA">
    <property type="protein sequence ID" value="AATE010314-PA.1"/>
    <property type="gene ID" value="AATE010314"/>
</dbReference>
<accession>A0A182J2U7</accession>
<proteinExistence type="predicted"/>
<evidence type="ECO:0000313" key="1">
    <source>
        <dbReference type="EnsemblMetazoa" id="AATE010314-PA.1"/>
    </source>
</evidence>
<organism evidence="1">
    <name type="scientific">Anopheles atroparvus</name>
    <name type="common">European mosquito</name>
    <dbReference type="NCBI Taxonomy" id="41427"/>
    <lineage>
        <taxon>Eukaryota</taxon>
        <taxon>Metazoa</taxon>
        <taxon>Ecdysozoa</taxon>
        <taxon>Arthropoda</taxon>
        <taxon>Hexapoda</taxon>
        <taxon>Insecta</taxon>
        <taxon>Pterygota</taxon>
        <taxon>Neoptera</taxon>
        <taxon>Endopterygota</taxon>
        <taxon>Diptera</taxon>
        <taxon>Nematocera</taxon>
        <taxon>Culicoidea</taxon>
        <taxon>Culicidae</taxon>
        <taxon>Anophelinae</taxon>
        <taxon>Anopheles</taxon>
    </lineage>
</organism>
<sequence length="137" mass="14940">MASKIMRVCCTTYFGSTFFDTSSLMTPTYTSVQSVQKCGSCTLYTPARPDGSNRSRPTGCRCMRIITDSLMSESVLTPIVSAMNMLQIGSARIHPNTCISTAEMITPTEPSVSAKMCRNTPRIICELWDTSSPPPPP</sequence>
<reference evidence="1" key="1">
    <citation type="submission" date="2022-08" db="UniProtKB">
        <authorList>
            <consortium name="EnsemblMetazoa"/>
        </authorList>
    </citation>
    <scope>IDENTIFICATION</scope>
    <source>
        <strain evidence="1">EBRO</strain>
    </source>
</reference>